<keyword evidence="3" id="KW-1185">Reference proteome</keyword>
<evidence type="ECO:0000313" key="3">
    <source>
        <dbReference type="Proteomes" id="UP000541535"/>
    </source>
</evidence>
<dbReference type="RefSeq" id="WP_183444107.1">
    <property type="nucleotide sequence ID" value="NZ_JACHXD010000033.1"/>
</dbReference>
<gene>
    <name evidence="2" type="ORF">FHS03_005551</name>
</gene>
<evidence type="ECO:0000313" key="2">
    <source>
        <dbReference type="EMBL" id="MBB3122450.1"/>
    </source>
</evidence>
<feature type="region of interest" description="Disordered" evidence="1">
    <location>
        <begin position="852"/>
        <end position="877"/>
    </location>
</feature>
<protein>
    <submittedName>
        <fullName evidence="2">Uncharacterized protein</fullName>
    </submittedName>
</protein>
<accession>A0A7W5FWV8</accession>
<dbReference type="Proteomes" id="UP000541535">
    <property type="component" value="Unassembled WGS sequence"/>
</dbReference>
<evidence type="ECO:0000256" key="1">
    <source>
        <dbReference type="SAM" id="MobiDB-lite"/>
    </source>
</evidence>
<comment type="caution">
    <text evidence="2">The sequence shown here is derived from an EMBL/GenBank/DDBJ whole genome shotgun (WGS) entry which is preliminary data.</text>
</comment>
<name>A0A7W5FWV8_9BURK</name>
<proteinExistence type="predicted"/>
<organism evidence="2 3">
    <name type="scientific">Pseudoduganella violacea</name>
    <dbReference type="NCBI Taxonomy" id="1715466"/>
    <lineage>
        <taxon>Bacteria</taxon>
        <taxon>Pseudomonadati</taxon>
        <taxon>Pseudomonadota</taxon>
        <taxon>Betaproteobacteria</taxon>
        <taxon>Burkholderiales</taxon>
        <taxon>Oxalobacteraceae</taxon>
        <taxon>Telluria group</taxon>
        <taxon>Pseudoduganella</taxon>
    </lineage>
</organism>
<dbReference type="AlphaFoldDB" id="A0A7W5FWV8"/>
<dbReference type="EMBL" id="JACHXD010000033">
    <property type="protein sequence ID" value="MBB3122450.1"/>
    <property type="molecule type" value="Genomic_DNA"/>
</dbReference>
<reference evidence="2 3" key="1">
    <citation type="submission" date="2020-08" db="EMBL/GenBank/DDBJ databases">
        <title>Genomic Encyclopedia of Type Strains, Phase III (KMG-III): the genomes of soil and plant-associated and newly described type strains.</title>
        <authorList>
            <person name="Whitman W."/>
        </authorList>
    </citation>
    <scope>NUCLEOTIDE SEQUENCE [LARGE SCALE GENOMIC DNA]</scope>
    <source>
        <strain evidence="2 3">CECT 8897</strain>
    </source>
</reference>
<sequence length="1058" mass="112385">MGLPALAAQITFTLDVTHIGPQGGDAPDALSLYFLDPFSGLPQFPSSDPSGAGALFRLDLHRSEMGELTIFDAADVTVSARPGTHSVPEPSSWLLVLPFVLLFALRRRAGCRALALCVLALAGMPHLARAESLNGLVSISKSGLVLNRLTNTYDSVITVTNTSSTPISAPFQLTVSAISAAGVTVYNNNGVDTQDNPTVAATLEMGVLRPGAKVAVPVKFVNRKQRAFNFSLVASGTILSTASSTQLAVRAFHYSGNPGNPRGAAAGAGVKLSVNGVLRAVTDASGQASFLLPLDVQSLSARRAPSYVGTAELDLRRGAGNSVDIILSDDGEVYADAALRIDQVQHLLLPNSFSNLTLRLIGLNESTVKVIDLATVELFNSIGQSLGDLTSLFALNADGSIMAPDMAALRSRIVGKSGRLTLAVTGLDAQENVYRATASFHLTRNAVRGSLAAPPSFPGLQLGGIRIVGKILNTDVVVSTLSEADGSFDFPNLPNGNLSISAETFQNQRYYYGTGVFSLAGAVNLNIPLLSSLDDAAAAPVLNTLEAPAAEEERIVGYNARRPEDMKTGQQPALPLLDRRMRQTGMLVPAAVSVIAGLRNVPSTQTVKLAVPKGTAKVTLSYNVASAEYPYYITQQSVYNDVWGIKVFGGVQGTLLFDLTRQINTQLTQAPIWLSDGTTGIIEKTFDVRALARDSDIELTLTAFATNIGDSQLPTSVNARIEVGGSLSINSVAPLDDSWLAYNDKTYYSVPESGRRNAFQRRNTFDVTKPEGSSISSLKVELLAAGASSIVLDEAPGTNVSVVDDKTLHSTVTFDSQSSTINSVPPSTNAIQYRYTLRAKAADGSLLSAEKTDTGKRPLWRMPSGLPRYSLREPGGDDWTSQRTYNWIEANLDLLRAINDISGEHGKDLGHASHGRGSDIDMYHFYTFQGANAGSGTSNYQQLVARVKDLPKQRSSNLLQRAQGLAALAEVTAWILASRSGLDALAANADVLQIGYIRGGPGSAGIAGADWGYRLLTTGLVTVDGVEYDLNVGGWANAKYHAWANHHHHIHIALDPSD</sequence>